<dbReference type="AlphaFoldDB" id="A0A4U3EEV9"/>
<dbReference type="SMART" id="SM00319">
    <property type="entry name" value="TarH"/>
    <property type="match status" value="1"/>
</dbReference>
<evidence type="ECO:0000259" key="13">
    <source>
        <dbReference type="PROSITE" id="PS50111"/>
    </source>
</evidence>
<dbReference type="Proteomes" id="UP000306393">
    <property type="component" value="Unassembled WGS sequence"/>
</dbReference>
<evidence type="ECO:0000256" key="1">
    <source>
        <dbReference type="ARBA" id="ARBA00004429"/>
    </source>
</evidence>
<dbReference type="InterPro" id="IPR035440">
    <property type="entry name" value="4HB_MCP_dom_sf"/>
</dbReference>
<gene>
    <name evidence="15" type="ORF">EpCFBP13511_24660</name>
</gene>
<evidence type="ECO:0000256" key="9">
    <source>
        <dbReference type="ARBA" id="ARBA00023224"/>
    </source>
</evidence>
<dbReference type="PANTHER" id="PTHR43531">
    <property type="entry name" value="PROTEIN ICFG"/>
    <property type="match status" value="1"/>
</dbReference>
<evidence type="ECO:0000256" key="7">
    <source>
        <dbReference type="ARBA" id="ARBA00022989"/>
    </source>
</evidence>
<dbReference type="STRING" id="1219360.GCA_001571305_02926"/>
<evidence type="ECO:0000256" key="12">
    <source>
        <dbReference type="SAM" id="Phobius"/>
    </source>
</evidence>
<dbReference type="GO" id="GO:0007165">
    <property type="term" value="P:signal transduction"/>
    <property type="evidence" value="ECO:0007669"/>
    <property type="project" value="UniProtKB-KW"/>
</dbReference>
<sequence>MFKRMKVVTSLMLVLVIFGSLQLISGGLFFQSLKGDKENFSLTQQIRREQANLTSAWIALVQTRNTLNRAATRYLLDEKGQGTGSTVAELLALAKSQLATAEQEFAEFNKELPPDVLSLPHVQSVNENYKILHGALIELIQMLTSGDFKGFVDQPTTGFQNGFEQAYTVWLKNTDGMLAAGSAQNESAYQRAIWILLTILLVSVIIIATVWSGIHQILLRPLKASIDHIRHIASGDLTQQIDTEGRNEMAQLAASLQHMQQELVKTVSVVRDGSDAIYTGASEIAAGNNDLSSRTEEQASALQETAASMEQLTSTVKQNAENARQASQLALSASETAQKGGKVVDGV</sequence>
<comment type="similarity">
    <text evidence="10">Belongs to the methyl-accepting chemotaxis (MCP) protein family.</text>
</comment>
<evidence type="ECO:0000256" key="5">
    <source>
        <dbReference type="ARBA" id="ARBA00022519"/>
    </source>
</evidence>
<dbReference type="PROSITE" id="PS50885">
    <property type="entry name" value="HAMP"/>
    <property type="match status" value="1"/>
</dbReference>
<evidence type="ECO:0000256" key="10">
    <source>
        <dbReference type="ARBA" id="ARBA00029447"/>
    </source>
</evidence>
<keyword evidence="8 12" id="KW-0472">Membrane</keyword>
<keyword evidence="6 12" id="KW-0812">Transmembrane</keyword>
<dbReference type="PANTHER" id="PTHR43531:SF14">
    <property type="entry name" value="METHYL-ACCEPTING CHEMOTAXIS PROTEIN I-RELATED"/>
    <property type="match status" value="1"/>
</dbReference>
<dbReference type="RefSeq" id="WP_137270322.1">
    <property type="nucleotide sequence ID" value="NZ_QGAC01000090.1"/>
</dbReference>
<keyword evidence="4" id="KW-0145">Chemotaxis</keyword>
<dbReference type="InterPro" id="IPR003660">
    <property type="entry name" value="HAMP_dom"/>
</dbReference>
<dbReference type="GO" id="GO:0005886">
    <property type="term" value="C:plasma membrane"/>
    <property type="evidence" value="ECO:0007669"/>
    <property type="project" value="UniProtKB-SubCell"/>
</dbReference>
<keyword evidence="7 12" id="KW-1133">Transmembrane helix</keyword>
<feature type="non-terminal residue" evidence="15">
    <location>
        <position position="347"/>
    </location>
</feature>
<dbReference type="SUPFAM" id="SSF58104">
    <property type="entry name" value="Methyl-accepting chemotaxis protein (MCP) signaling domain"/>
    <property type="match status" value="1"/>
</dbReference>
<accession>A0A4U3EEV9</accession>
<evidence type="ECO:0000256" key="3">
    <source>
        <dbReference type="ARBA" id="ARBA00022481"/>
    </source>
</evidence>
<dbReference type="Pfam" id="PF02203">
    <property type="entry name" value="TarH"/>
    <property type="match status" value="1"/>
</dbReference>
<name>A0A4U3EEV9_9GAMM</name>
<dbReference type="CDD" id="cd19407">
    <property type="entry name" value="Tar_Tsr_sensor"/>
    <property type="match status" value="1"/>
</dbReference>
<dbReference type="EMBL" id="QGAC01000090">
    <property type="protein sequence ID" value="TKJ78435.1"/>
    <property type="molecule type" value="Genomic_DNA"/>
</dbReference>
<dbReference type="InterPro" id="IPR004090">
    <property type="entry name" value="Chemotax_Me-accpt_rcpt"/>
</dbReference>
<dbReference type="GO" id="GO:0004888">
    <property type="term" value="F:transmembrane signaling receptor activity"/>
    <property type="evidence" value="ECO:0007669"/>
    <property type="project" value="InterPro"/>
</dbReference>
<evidence type="ECO:0000313" key="15">
    <source>
        <dbReference type="EMBL" id="TKJ78435.1"/>
    </source>
</evidence>
<dbReference type="Gene3D" id="1.10.287.950">
    <property type="entry name" value="Methyl-accepting chemotaxis protein"/>
    <property type="match status" value="1"/>
</dbReference>
<dbReference type="Gene3D" id="1.20.120.30">
    <property type="entry name" value="Aspartate receptor, ligand-binding domain"/>
    <property type="match status" value="1"/>
</dbReference>
<dbReference type="OrthoDB" id="9765776at2"/>
<protein>
    <submittedName>
        <fullName evidence="15">Methyl-accepting chemotaxis protein II</fullName>
    </submittedName>
</protein>
<evidence type="ECO:0000256" key="4">
    <source>
        <dbReference type="ARBA" id="ARBA00022500"/>
    </source>
</evidence>
<dbReference type="InterPro" id="IPR051310">
    <property type="entry name" value="MCP_chemotaxis"/>
</dbReference>
<keyword evidence="3" id="KW-0488">Methylation</keyword>
<keyword evidence="2" id="KW-1003">Cell membrane</keyword>
<keyword evidence="5" id="KW-0997">Cell inner membrane</keyword>
<comment type="subcellular location">
    <subcellularLocation>
        <location evidence="1">Cell inner membrane</location>
        <topology evidence="1">Multi-pass membrane protein</topology>
    </subcellularLocation>
</comment>
<dbReference type="SMART" id="SM00304">
    <property type="entry name" value="HAMP"/>
    <property type="match status" value="1"/>
</dbReference>
<dbReference type="InterPro" id="IPR004089">
    <property type="entry name" value="MCPsignal_dom"/>
</dbReference>
<evidence type="ECO:0000256" key="11">
    <source>
        <dbReference type="PROSITE-ProRule" id="PRU00284"/>
    </source>
</evidence>
<reference evidence="15 16" key="1">
    <citation type="journal article" date="2019" name="Sci. Rep.">
        <title>Differences in resource use lead to coexistence of seed-transmitted microbial populations.</title>
        <authorList>
            <person name="Torres-Cortes G."/>
            <person name="Garcia B.J."/>
            <person name="Compant S."/>
            <person name="Rezki S."/>
            <person name="Jones P."/>
            <person name="Preveaux A."/>
            <person name="Briand M."/>
            <person name="Roulet A."/>
            <person name="Bouchez O."/>
            <person name="Jacobson D."/>
            <person name="Barret M."/>
        </authorList>
    </citation>
    <scope>NUCLEOTIDE SEQUENCE [LARGE SCALE GENOMIC DNA]</scope>
    <source>
        <strain evidence="15 16">CFBP13511</strain>
    </source>
</reference>
<dbReference type="InterPro" id="IPR003122">
    <property type="entry name" value="Tar_rcpt_lig-bd"/>
</dbReference>
<feature type="domain" description="Methyl-accepting transducer" evidence="13">
    <location>
        <begin position="273"/>
        <end position="347"/>
    </location>
</feature>
<organism evidence="15 16">
    <name type="scientific">Erwinia persicina</name>
    <dbReference type="NCBI Taxonomy" id="55211"/>
    <lineage>
        <taxon>Bacteria</taxon>
        <taxon>Pseudomonadati</taxon>
        <taxon>Pseudomonadota</taxon>
        <taxon>Gammaproteobacteria</taxon>
        <taxon>Enterobacterales</taxon>
        <taxon>Erwiniaceae</taxon>
        <taxon>Erwinia</taxon>
    </lineage>
</organism>
<evidence type="ECO:0000256" key="2">
    <source>
        <dbReference type="ARBA" id="ARBA00022475"/>
    </source>
</evidence>
<dbReference type="GO" id="GO:0006935">
    <property type="term" value="P:chemotaxis"/>
    <property type="evidence" value="ECO:0007669"/>
    <property type="project" value="UniProtKB-KW"/>
</dbReference>
<dbReference type="PROSITE" id="PS50111">
    <property type="entry name" value="CHEMOTAXIS_TRANSDUC_2"/>
    <property type="match status" value="1"/>
</dbReference>
<dbReference type="CDD" id="cd06225">
    <property type="entry name" value="HAMP"/>
    <property type="match status" value="1"/>
</dbReference>
<dbReference type="PRINTS" id="PR00260">
    <property type="entry name" value="CHEMTRNSDUCR"/>
</dbReference>
<dbReference type="SUPFAM" id="SSF47170">
    <property type="entry name" value="Aspartate receptor, ligand-binding domain"/>
    <property type="match status" value="1"/>
</dbReference>
<dbReference type="Pfam" id="PF00672">
    <property type="entry name" value="HAMP"/>
    <property type="match status" value="1"/>
</dbReference>
<evidence type="ECO:0000256" key="8">
    <source>
        <dbReference type="ARBA" id="ARBA00023136"/>
    </source>
</evidence>
<evidence type="ECO:0000256" key="6">
    <source>
        <dbReference type="ARBA" id="ARBA00022692"/>
    </source>
</evidence>
<keyword evidence="9 11" id="KW-0807">Transducer</keyword>
<proteinExistence type="inferred from homology"/>
<evidence type="ECO:0000259" key="14">
    <source>
        <dbReference type="PROSITE" id="PS50885"/>
    </source>
</evidence>
<evidence type="ECO:0000313" key="16">
    <source>
        <dbReference type="Proteomes" id="UP000306393"/>
    </source>
</evidence>
<feature type="transmembrane region" description="Helical" evidence="12">
    <location>
        <begin position="192"/>
        <end position="214"/>
    </location>
</feature>
<comment type="caution">
    <text evidence="15">The sequence shown here is derived from an EMBL/GenBank/DDBJ whole genome shotgun (WGS) entry which is preliminary data.</text>
</comment>
<feature type="domain" description="HAMP" evidence="14">
    <location>
        <begin position="216"/>
        <end position="268"/>
    </location>
</feature>